<evidence type="ECO:0000313" key="1">
    <source>
        <dbReference type="EMBL" id="WBO22851.1"/>
    </source>
</evidence>
<sequence>MRSSAAIAQTGFRFAEMAQASQVVIGSRTRTIMASTQGANGADQRELARMLPEKIEAFSLAGMAAFGDMVALQGEAFAAWRQLAGMAMSGRVPTATEIETLARHGHRMADRAISASGKALAPIHRQATGNARRLSRPKPGRS</sequence>
<gene>
    <name evidence="1" type="ORF">PBT88_01475</name>
</gene>
<dbReference type="RefSeq" id="WP_270077491.1">
    <property type="nucleotide sequence ID" value="NZ_CP115174.1"/>
</dbReference>
<keyword evidence="2" id="KW-1185">Reference proteome</keyword>
<proteinExistence type="predicted"/>
<accession>A0ABY7NTS0</accession>
<reference evidence="1 2" key="1">
    <citation type="submission" date="2022-12" db="EMBL/GenBank/DDBJ databases">
        <title>Sphingomonas abieness sp. nov., an endophytic bacterium isolated from Abies koreana.</title>
        <authorList>
            <person name="Jiang L."/>
            <person name="Lee J."/>
        </authorList>
    </citation>
    <scope>NUCLEOTIDE SEQUENCE [LARGE SCALE GENOMIC DNA]</scope>
    <source>
        <strain evidence="2">PAMB 00755</strain>
    </source>
</reference>
<protein>
    <submittedName>
        <fullName evidence="1">Uncharacterized protein</fullName>
    </submittedName>
</protein>
<organism evidence="1 2">
    <name type="scientific">Sphingomonas abietis</name>
    <dbReference type="NCBI Taxonomy" id="3012344"/>
    <lineage>
        <taxon>Bacteria</taxon>
        <taxon>Pseudomonadati</taxon>
        <taxon>Pseudomonadota</taxon>
        <taxon>Alphaproteobacteria</taxon>
        <taxon>Sphingomonadales</taxon>
        <taxon>Sphingomonadaceae</taxon>
        <taxon>Sphingomonas</taxon>
    </lineage>
</organism>
<evidence type="ECO:0000313" key="2">
    <source>
        <dbReference type="Proteomes" id="UP001210865"/>
    </source>
</evidence>
<dbReference type="Proteomes" id="UP001210865">
    <property type="component" value="Chromosome"/>
</dbReference>
<dbReference type="EMBL" id="CP115174">
    <property type="protein sequence ID" value="WBO22851.1"/>
    <property type="molecule type" value="Genomic_DNA"/>
</dbReference>
<name>A0ABY7NTS0_9SPHN</name>